<keyword evidence="2" id="KW-1185">Reference proteome</keyword>
<accession>A0A8J3BRU8</accession>
<evidence type="ECO:0000313" key="1">
    <source>
        <dbReference type="EMBL" id="GGK41701.1"/>
    </source>
</evidence>
<protein>
    <submittedName>
        <fullName evidence="1">Uncharacterized protein</fullName>
    </submittedName>
</protein>
<gene>
    <name evidence="1" type="ORF">GCM10010124_38140</name>
</gene>
<proteinExistence type="predicted"/>
<reference evidence="1" key="1">
    <citation type="journal article" date="2014" name="Int. J. Syst. Evol. Microbiol.">
        <title>Complete genome sequence of Corynebacterium casei LMG S-19264T (=DSM 44701T), isolated from a smear-ripened cheese.</title>
        <authorList>
            <consortium name="US DOE Joint Genome Institute (JGI-PGF)"/>
            <person name="Walter F."/>
            <person name="Albersmeier A."/>
            <person name="Kalinowski J."/>
            <person name="Ruckert C."/>
        </authorList>
    </citation>
    <scope>NUCLEOTIDE SEQUENCE</scope>
    <source>
        <strain evidence="1">JCM 3091</strain>
    </source>
</reference>
<evidence type="ECO:0000313" key="2">
    <source>
        <dbReference type="Proteomes" id="UP000662200"/>
    </source>
</evidence>
<name>A0A8J3BRU8_9ACTN</name>
<dbReference type="AlphaFoldDB" id="A0A8J3BRU8"/>
<dbReference type="Proteomes" id="UP000662200">
    <property type="component" value="Unassembled WGS sequence"/>
</dbReference>
<comment type="caution">
    <text evidence="1">The sequence shown here is derived from an EMBL/GenBank/DDBJ whole genome shotgun (WGS) entry which is preliminary data.</text>
</comment>
<reference evidence="1" key="2">
    <citation type="submission" date="2020-09" db="EMBL/GenBank/DDBJ databases">
        <authorList>
            <person name="Sun Q."/>
            <person name="Ohkuma M."/>
        </authorList>
    </citation>
    <scope>NUCLEOTIDE SEQUENCE</scope>
    <source>
        <strain evidence="1">JCM 3091</strain>
    </source>
</reference>
<organism evidence="1 2">
    <name type="scientific">Pilimelia terevasa</name>
    <dbReference type="NCBI Taxonomy" id="53372"/>
    <lineage>
        <taxon>Bacteria</taxon>
        <taxon>Bacillati</taxon>
        <taxon>Actinomycetota</taxon>
        <taxon>Actinomycetes</taxon>
        <taxon>Micromonosporales</taxon>
        <taxon>Micromonosporaceae</taxon>
        <taxon>Pilimelia</taxon>
    </lineage>
</organism>
<sequence length="163" mass="14694">MPEAAGLPPLAVDVDLTPGAAGAGLAPLAAGPGVAVPPTGAVEPPAGGAGAAFGAPADVLPAPAVPAWAGAAPEVAALGVAGAGVAAGVDGPDAGVAGFSGCWAGAPFESRVGADIPAGVADLAPVASAAAEVRVTTRVASGSSAPPAGAPVAPDFACVSVIN</sequence>
<dbReference type="EMBL" id="BMQC01000020">
    <property type="protein sequence ID" value="GGK41701.1"/>
    <property type="molecule type" value="Genomic_DNA"/>
</dbReference>